<feature type="transmembrane region" description="Helical" evidence="2">
    <location>
        <begin position="74"/>
        <end position="94"/>
    </location>
</feature>
<sequence length="110" mass="11248">MSIPDGSERNPSGAAFEVEHIGGPDGKVGDHTGAKGPGQQKEGGEESKCPADSGGRWDSRSTLARAVEDWGSTIRLIVLAAVGVLLVGSAVWLLGLDISVGPVRISRSGV</sequence>
<protein>
    <submittedName>
        <fullName evidence="3">Uncharacterized protein</fullName>
    </submittedName>
</protein>
<name>A0ABN0U5M4_9PSEU</name>
<comment type="caution">
    <text evidence="3">The sequence shown here is derived from an EMBL/GenBank/DDBJ whole genome shotgun (WGS) entry which is preliminary data.</text>
</comment>
<organism evidence="3 4">
    <name type="scientific">Saccharothrix mutabilis subsp. mutabilis</name>
    <dbReference type="NCBI Taxonomy" id="66855"/>
    <lineage>
        <taxon>Bacteria</taxon>
        <taxon>Bacillati</taxon>
        <taxon>Actinomycetota</taxon>
        <taxon>Actinomycetes</taxon>
        <taxon>Pseudonocardiales</taxon>
        <taxon>Pseudonocardiaceae</taxon>
        <taxon>Saccharothrix</taxon>
    </lineage>
</organism>
<evidence type="ECO:0000256" key="2">
    <source>
        <dbReference type="SAM" id="Phobius"/>
    </source>
</evidence>
<dbReference type="RefSeq" id="WP_343935669.1">
    <property type="nucleotide sequence ID" value="NZ_BAAABU010000009.1"/>
</dbReference>
<evidence type="ECO:0000313" key="4">
    <source>
        <dbReference type="Proteomes" id="UP001500416"/>
    </source>
</evidence>
<feature type="region of interest" description="Disordered" evidence="1">
    <location>
        <begin position="1"/>
        <end position="59"/>
    </location>
</feature>
<reference evidence="3 4" key="1">
    <citation type="journal article" date="2019" name="Int. J. Syst. Evol. Microbiol.">
        <title>The Global Catalogue of Microorganisms (GCM) 10K type strain sequencing project: providing services to taxonomists for standard genome sequencing and annotation.</title>
        <authorList>
            <consortium name="The Broad Institute Genomics Platform"/>
            <consortium name="The Broad Institute Genome Sequencing Center for Infectious Disease"/>
            <person name="Wu L."/>
            <person name="Ma J."/>
        </authorList>
    </citation>
    <scope>NUCLEOTIDE SEQUENCE [LARGE SCALE GENOMIC DNA]</scope>
    <source>
        <strain evidence="3 4">JCM 3380</strain>
    </source>
</reference>
<evidence type="ECO:0000313" key="3">
    <source>
        <dbReference type="EMBL" id="GAA0239530.1"/>
    </source>
</evidence>
<dbReference type="Proteomes" id="UP001500416">
    <property type="component" value="Unassembled WGS sequence"/>
</dbReference>
<proteinExistence type="predicted"/>
<evidence type="ECO:0000256" key="1">
    <source>
        <dbReference type="SAM" id="MobiDB-lite"/>
    </source>
</evidence>
<keyword evidence="2" id="KW-0472">Membrane</keyword>
<keyword evidence="2" id="KW-0812">Transmembrane</keyword>
<gene>
    <name evidence="3" type="ORF">GCM10010492_43400</name>
</gene>
<keyword evidence="2" id="KW-1133">Transmembrane helix</keyword>
<feature type="compositionally biased region" description="Basic and acidic residues" evidence="1">
    <location>
        <begin position="17"/>
        <end position="33"/>
    </location>
</feature>
<dbReference type="EMBL" id="BAAABU010000009">
    <property type="protein sequence ID" value="GAA0239530.1"/>
    <property type="molecule type" value="Genomic_DNA"/>
</dbReference>
<keyword evidence="4" id="KW-1185">Reference proteome</keyword>
<accession>A0ABN0U5M4</accession>
<feature type="compositionally biased region" description="Basic and acidic residues" evidence="1">
    <location>
        <begin position="42"/>
        <end position="59"/>
    </location>
</feature>